<dbReference type="InterPro" id="IPR013525">
    <property type="entry name" value="ABC2_TM"/>
</dbReference>
<feature type="transmembrane region" description="Helical" evidence="9">
    <location>
        <begin position="59"/>
        <end position="83"/>
    </location>
</feature>
<dbReference type="OrthoDB" id="9786910at2"/>
<dbReference type="EMBL" id="FUYS01000006">
    <property type="protein sequence ID" value="SKB70391.1"/>
    <property type="molecule type" value="Genomic_DNA"/>
</dbReference>
<evidence type="ECO:0000256" key="9">
    <source>
        <dbReference type="RuleBase" id="RU361157"/>
    </source>
</evidence>
<dbReference type="GO" id="GO:0015920">
    <property type="term" value="P:lipopolysaccharide transport"/>
    <property type="evidence" value="ECO:0007669"/>
    <property type="project" value="TreeGrafter"/>
</dbReference>
<dbReference type="PANTHER" id="PTHR30413:SF8">
    <property type="entry name" value="TRANSPORT PERMEASE PROTEIN"/>
    <property type="match status" value="1"/>
</dbReference>
<feature type="transmembrane region" description="Helical" evidence="9">
    <location>
        <begin position="128"/>
        <end position="158"/>
    </location>
</feature>
<keyword evidence="6 9" id="KW-0812">Transmembrane</keyword>
<comment type="subcellular location">
    <subcellularLocation>
        <location evidence="1">Cell inner membrane</location>
        <topology evidence="1">Multi-pass membrane protein</topology>
    </subcellularLocation>
    <subcellularLocation>
        <location evidence="9">Cell membrane</location>
        <topology evidence="9">Multi-pass membrane protein</topology>
    </subcellularLocation>
</comment>
<dbReference type="GO" id="GO:0005886">
    <property type="term" value="C:plasma membrane"/>
    <property type="evidence" value="ECO:0007669"/>
    <property type="project" value="UniProtKB-SubCell"/>
</dbReference>
<dbReference type="PROSITE" id="PS51012">
    <property type="entry name" value="ABC_TM2"/>
    <property type="match status" value="1"/>
</dbReference>
<accession>A0A1T5DFK5</accession>
<evidence type="ECO:0000256" key="8">
    <source>
        <dbReference type="ARBA" id="ARBA00023136"/>
    </source>
</evidence>
<feature type="domain" description="ABC transmembrane type-2" evidence="10">
    <location>
        <begin position="55"/>
        <end position="281"/>
    </location>
</feature>
<keyword evidence="8 9" id="KW-0472">Membrane</keyword>
<protein>
    <recommendedName>
        <fullName evidence="9">Transport permease protein</fullName>
    </recommendedName>
</protein>
<feature type="transmembrane region" description="Helical" evidence="9">
    <location>
        <begin position="255"/>
        <end position="278"/>
    </location>
</feature>
<dbReference type="Proteomes" id="UP000190541">
    <property type="component" value="Unassembled WGS sequence"/>
</dbReference>
<name>A0A1T5DFK5_9SPHI</name>
<dbReference type="Pfam" id="PF01061">
    <property type="entry name" value="ABC2_membrane"/>
    <property type="match status" value="1"/>
</dbReference>
<sequence>MEATHIEEKEQQWTEVIRPKTSLFDLRLREVWQYRDLLWMFVTRDFIATYKQTILGPTWFFIQPVLTAVTYSIIFGGIAGIATDGLPRMLFYISGITVWTYFADSLTKTSNVFITNAKIFGKVYFPRLIMPLSIITSGLIKLGIQMLLFLAVWGYYLANGEPIALQWQVVLLPLLIGISALLALGLGMIISSLTTKYRDLAQLLTFSIQLWMYATPVIYPSSRIKGTSFAWVNEYNPVAPIVEAFRYMFTGVGTYSWQGLVYSASVALIILAIGTLIFNKVEKSFMDTV</sequence>
<evidence type="ECO:0000259" key="10">
    <source>
        <dbReference type="PROSITE" id="PS51012"/>
    </source>
</evidence>
<feature type="transmembrane region" description="Helical" evidence="9">
    <location>
        <begin position="89"/>
        <end position="107"/>
    </location>
</feature>
<evidence type="ECO:0000256" key="3">
    <source>
        <dbReference type="ARBA" id="ARBA00022448"/>
    </source>
</evidence>
<evidence type="ECO:0000256" key="6">
    <source>
        <dbReference type="ARBA" id="ARBA00022692"/>
    </source>
</evidence>
<dbReference type="AlphaFoldDB" id="A0A1T5DFK5"/>
<keyword evidence="12" id="KW-1185">Reference proteome</keyword>
<dbReference type="InterPro" id="IPR047817">
    <property type="entry name" value="ABC2_TM_bact-type"/>
</dbReference>
<dbReference type="GO" id="GO:0140359">
    <property type="term" value="F:ABC-type transporter activity"/>
    <property type="evidence" value="ECO:0007669"/>
    <property type="project" value="InterPro"/>
</dbReference>
<evidence type="ECO:0000256" key="7">
    <source>
        <dbReference type="ARBA" id="ARBA00022989"/>
    </source>
</evidence>
<feature type="transmembrane region" description="Helical" evidence="9">
    <location>
        <begin position="170"/>
        <end position="193"/>
    </location>
</feature>
<organism evidence="11 12">
    <name type="scientific">Parapedobacter luteus</name>
    <dbReference type="NCBI Taxonomy" id="623280"/>
    <lineage>
        <taxon>Bacteria</taxon>
        <taxon>Pseudomonadati</taxon>
        <taxon>Bacteroidota</taxon>
        <taxon>Sphingobacteriia</taxon>
        <taxon>Sphingobacteriales</taxon>
        <taxon>Sphingobacteriaceae</taxon>
        <taxon>Parapedobacter</taxon>
    </lineage>
</organism>
<evidence type="ECO:0000313" key="11">
    <source>
        <dbReference type="EMBL" id="SKB70391.1"/>
    </source>
</evidence>
<feature type="transmembrane region" description="Helical" evidence="9">
    <location>
        <begin position="200"/>
        <end position="219"/>
    </location>
</feature>
<evidence type="ECO:0000256" key="2">
    <source>
        <dbReference type="ARBA" id="ARBA00007783"/>
    </source>
</evidence>
<reference evidence="11 12" key="1">
    <citation type="submission" date="2017-02" db="EMBL/GenBank/DDBJ databases">
        <authorList>
            <person name="Peterson S.W."/>
        </authorList>
    </citation>
    <scope>NUCLEOTIDE SEQUENCE [LARGE SCALE GENOMIC DNA]</scope>
    <source>
        <strain evidence="11 12">DSM 22899</strain>
    </source>
</reference>
<comment type="similarity">
    <text evidence="2 9">Belongs to the ABC-2 integral membrane protein family.</text>
</comment>
<dbReference type="STRING" id="623280.SAMN05660226_02780"/>
<evidence type="ECO:0000313" key="12">
    <source>
        <dbReference type="Proteomes" id="UP000190541"/>
    </source>
</evidence>
<keyword evidence="4 9" id="KW-1003">Cell membrane</keyword>
<keyword evidence="7 9" id="KW-1133">Transmembrane helix</keyword>
<dbReference type="RefSeq" id="WP_079717451.1">
    <property type="nucleotide sequence ID" value="NZ_FUYS01000006.1"/>
</dbReference>
<proteinExistence type="inferred from homology"/>
<evidence type="ECO:0000256" key="5">
    <source>
        <dbReference type="ARBA" id="ARBA00022519"/>
    </source>
</evidence>
<keyword evidence="5" id="KW-0997">Cell inner membrane</keyword>
<gene>
    <name evidence="11" type="ORF">SAMN05660226_02780</name>
</gene>
<dbReference type="PANTHER" id="PTHR30413">
    <property type="entry name" value="INNER MEMBRANE TRANSPORT PERMEASE"/>
    <property type="match status" value="1"/>
</dbReference>
<keyword evidence="3 9" id="KW-0813">Transport</keyword>
<evidence type="ECO:0000256" key="1">
    <source>
        <dbReference type="ARBA" id="ARBA00004429"/>
    </source>
</evidence>
<evidence type="ECO:0000256" key="4">
    <source>
        <dbReference type="ARBA" id="ARBA00022475"/>
    </source>
</evidence>